<dbReference type="Gene3D" id="3.40.50.720">
    <property type="entry name" value="NAD(P)-binding Rossmann-like Domain"/>
    <property type="match status" value="1"/>
</dbReference>
<dbReference type="FunFam" id="1.10.1040.10:FF:000006">
    <property type="entry name" value="3-hydroxyisobutyrate dehydrogenase"/>
    <property type="match status" value="1"/>
</dbReference>
<evidence type="ECO:0000256" key="4">
    <source>
        <dbReference type="ARBA" id="ARBA00022456"/>
    </source>
</evidence>
<comment type="subcellular location">
    <subcellularLocation>
        <location evidence="1">Mitochondrion</location>
    </subcellularLocation>
</comment>
<dbReference type="SUPFAM" id="SSF51735">
    <property type="entry name" value="NAD(P)-binding Rossmann-fold domains"/>
    <property type="match status" value="1"/>
</dbReference>
<dbReference type="SUPFAM" id="SSF48179">
    <property type="entry name" value="6-phosphogluconate dehydrogenase C-terminal domain-like"/>
    <property type="match status" value="1"/>
</dbReference>
<dbReference type="SUPFAM" id="SSF54593">
    <property type="entry name" value="Glyoxalase/Bleomycin resistance protein/Dihydroxybiphenyl dioxygenase"/>
    <property type="match status" value="2"/>
</dbReference>
<evidence type="ECO:0000256" key="5">
    <source>
        <dbReference type="ARBA" id="ARBA00022946"/>
    </source>
</evidence>
<reference evidence="12" key="2">
    <citation type="submission" date="2022-06" db="UniProtKB">
        <authorList>
            <consortium name="EnsemblMetazoa"/>
        </authorList>
    </citation>
    <scope>IDENTIFICATION</scope>
    <source>
        <strain evidence="12">PS312</strain>
    </source>
</reference>
<dbReference type="PROSITE" id="PS51819">
    <property type="entry name" value="VOC"/>
    <property type="match status" value="2"/>
</dbReference>
<dbReference type="GO" id="GO:0008442">
    <property type="term" value="F:3-hydroxyisobutyrate dehydrogenase activity"/>
    <property type="evidence" value="ECO:0000318"/>
    <property type="project" value="GO_Central"/>
</dbReference>
<name>A0A2A6BBG3_PRIPA</name>
<proteinExistence type="inferred from homology"/>
<dbReference type="GO" id="GO:0050661">
    <property type="term" value="F:NADP binding"/>
    <property type="evidence" value="ECO:0007669"/>
    <property type="project" value="InterPro"/>
</dbReference>
<dbReference type="InterPro" id="IPR013328">
    <property type="entry name" value="6PGD_dom2"/>
</dbReference>
<dbReference type="PROSITE" id="PS00895">
    <property type="entry name" value="3_HYDROXYISOBUT_DH"/>
    <property type="match status" value="1"/>
</dbReference>
<dbReference type="NCBIfam" id="TIGR01692">
    <property type="entry name" value="HIBADH"/>
    <property type="match status" value="1"/>
</dbReference>
<organism evidence="12 13">
    <name type="scientific">Pristionchus pacificus</name>
    <name type="common">Parasitic nematode worm</name>
    <dbReference type="NCBI Taxonomy" id="54126"/>
    <lineage>
        <taxon>Eukaryota</taxon>
        <taxon>Metazoa</taxon>
        <taxon>Ecdysozoa</taxon>
        <taxon>Nematoda</taxon>
        <taxon>Chromadorea</taxon>
        <taxon>Rhabditida</taxon>
        <taxon>Rhabditina</taxon>
        <taxon>Diplogasteromorpha</taxon>
        <taxon>Diplogasteroidea</taxon>
        <taxon>Neodiplogasteridae</taxon>
        <taxon>Pristionchus</taxon>
    </lineage>
</organism>
<evidence type="ECO:0000256" key="1">
    <source>
        <dbReference type="ARBA" id="ARBA00004173"/>
    </source>
</evidence>
<keyword evidence="8" id="KW-0496">Mitochondrion</keyword>
<dbReference type="InterPro" id="IPR004360">
    <property type="entry name" value="Glyas_Fos-R_dOase_dom"/>
</dbReference>
<keyword evidence="13" id="KW-1185">Reference proteome</keyword>
<keyword evidence="7 10" id="KW-0520">NAD</keyword>
<feature type="region of interest" description="Disordered" evidence="11">
    <location>
        <begin position="1"/>
        <end position="56"/>
    </location>
</feature>
<dbReference type="AlphaFoldDB" id="A0A2A6BBG3"/>
<keyword evidence="5" id="KW-0809">Transit peptide</keyword>
<dbReference type="Pfam" id="PF00903">
    <property type="entry name" value="Glyoxalase"/>
    <property type="match status" value="1"/>
</dbReference>
<evidence type="ECO:0000256" key="2">
    <source>
        <dbReference type="ARBA" id="ARBA00005109"/>
    </source>
</evidence>
<dbReference type="Pfam" id="PF14833">
    <property type="entry name" value="NAD_binding_11"/>
    <property type="match status" value="1"/>
</dbReference>
<evidence type="ECO:0000313" key="13">
    <source>
        <dbReference type="Proteomes" id="UP000005239"/>
    </source>
</evidence>
<keyword evidence="6 10" id="KW-0560">Oxidoreductase</keyword>
<evidence type="ECO:0000256" key="7">
    <source>
        <dbReference type="ARBA" id="ARBA00023027"/>
    </source>
</evidence>
<evidence type="ECO:0000256" key="10">
    <source>
        <dbReference type="RuleBase" id="RU910714"/>
    </source>
</evidence>
<comment type="catalytic activity">
    <reaction evidence="9 10">
        <text>3-hydroxy-2-methylpropanoate + NAD(+) = 2-methyl-3-oxopropanoate + NADH + H(+)</text>
        <dbReference type="Rhea" id="RHEA:17681"/>
        <dbReference type="ChEBI" id="CHEBI:11805"/>
        <dbReference type="ChEBI" id="CHEBI:15378"/>
        <dbReference type="ChEBI" id="CHEBI:57540"/>
        <dbReference type="ChEBI" id="CHEBI:57700"/>
        <dbReference type="ChEBI" id="CHEBI:57945"/>
        <dbReference type="EC" id="1.1.1.31"/>
    </reaction>
</comment>
<dbReference type="InterPro" id="IPR037523">
    <property type="entry name" value="VOC_core"/>
</dbReference>
<protein>
    <recommendedName>
        <fullName evidence="10">3-hydroxyisobutyrate dehydrogenase</fullName>
        <shortName evidence="10">HIBADH</shortName>
        <ecNumber evidence="10">1.1.1.31</ecNumber>
    </recommendedName>
</protein>
<dbReference type="InterPro" id="IPR006115">
    <property type="entry name" value="6PGDH_NADP-bd"/>
</dbReference>
<dbReference type="Gene3D" id="3.10.180.10">
    <property type="entry name" value="2,3-Dihydroxybiphenyl 1,2-Dioxygenase, domain 1"/>
    <property type="match status" value="2"/>
</dbReference>
<dbReference type="Proteomes" id="UP000005239">
    <property type="component" value="Unassembled WGS sequence"/>
</dbReference>
<dbReference type="EnsemblMetazoa" id="PPA19907.1">
    <property type="protein sequence ID" value="PPA19907.1"/>
    <property type="gene ID" value="WBGene00109461"/>
</dbReference>
<dbReference type="GO" id="GO:0006574">
    <property type="term" value="P:L-valine catabolic process"/>
    <property type="evidence" value="ECO:0000318"/>
    <property type="project" value="GO_Central"/>
</dbReference>
<feature type="compositionally biased region" description="Low complexity" evidence="11">
    <location>
        <begin position="43"/>
        <end position="55"/>
    </location>
</feature>
<dbReference type="Pfam" id="PF03446">
    <property type="entry name" value="NAD_binding_2"/>
    <property type="match status" value="1"/>
</dbReference>
<dbReference type="InterPro" id="IPR011548">
    <property type="entry name" value="HIBADH"/>
</dbReference>
<evidence type="ECO:0000256" key="6">
    <source>
        <dbReference type="ARBA" id="ARBA00023002"/>
    </source>
</evidence>
<dbReference type="GO" id="GO:0051287">
    <property type="term" value="F:NAD binding"/>
    <property type="evidence" value="ECO:0007669"/>
    <property type="project" value="InterPro"/>
</dbReference>
<dbReference type="InterPro" id="IPR043194">
    <property type="entry name" value="GLOD4_C"/>
</dbReference>
<reference evidence="13" key="1">
    <citation type="journal article" date="2008" name="Nat. Genet.">
        <title>The Pristionchus pacificus genome provides a unique perspective on nematode lifestyle and parasitism.</title>
        <authorList>
            <person name="Dieterich C."/>
            <person name="Clifton S.W."/>
            <person name="Schuster L.N."/>
            <person name="Chinwalla A."/>
            <person name="Delehaunty K."/>
            <person name="Dinkelacker I."/>
            <person name="Fulton L."/>
            <person name="Fulton R."/>
            <person name="Godfrey J."/>
            <person name="Minx P."/>
            <person name="Mitreva M."/>
            <person name="Roeseler W."/>
            <person name="Tian H."/>
            <person name="Witte H."/>
            <person name="Yang S.P."/>
            <person name="Wilson R.K."/>
            <person name="Sommer R.J."/>
        </authorList>
    </citation>
    <scope>NUCLEOTIDE SEQUENCE [LARGE SCALE GENOMIC DNA]</scope>
    <source>
        <strain evidence="13">PS312</strain>
    </source>
</reference>
<evidence type="ECO:0000256" key="3">
    <source>
        <dbReference type="ARBA" id="ARBA00006013"/>
    </source>
</evidence>
<dbReference type="InterPro" id="IPR008927">
    <property type="entry name" value="6-PGluconate_DH-like_C_sf"/>
</dbReference>
<keyword evidence="4 10" id="KW-0101">Branched-chain amino acid catabolism</keyword>
<dbReference type="EC" id="1.1.1.31" evidence="10"/>
<feature type="compositionally biased region" description="Low complexity" evidence="11">
    <location>
        <begin position="26"/>
        <end position="35"/>
    </location>
</feature>
<evidence type="ECO:0000256" key="11">
    <source>
        <dbReference type="SAM" id="MobiDB-lite"/>
    </source>
</evidence>
<dbReference type="InterPro" id="IPR036291">
    <property type="entry name" value="NAD(P)-bd_dom_sf"/>
</dbReference>
<dbReference type="PANTHER" id="PTHR22981:SF7">
    <property type="entry name" value="3-HYDROXYISOBUTYRATE DEHYDROGENASE, MITOCHONDRIAL"/>
    <property type="match status" value="1"/>
</dbReference>
<accession>A0A2A6BBG3</accession>
<evidence type="ECO:0000313" key="12">
    <source>
        <dbReference type="EnsemblMetazoa" id="PPA19907.1"/>
    </source>
</evidence>
<dbReference type="InterPro" id="IPR029154">
    <property type="entry name" value="HIBADH-like_NADP-bd"/>
</dbReference>
<dbReference type="Pfam" id="PF21701">
    <property type="entry name" value="GLOD4_C"/>
    <property type="match status" value="1"/>
</dbReference>
<accession>A0A8R1YFD8</accession>
<dbReference type="InterPro" id="IPR029068">
    <property type="entry name" value="Glyas_Bleomycin-R_OHBP_Dase"/>
</dbReference>
<comment type="pathway">
    <text evidence="2 10">Amino-acid degradation; L-valine degradation.</text>
</comment>
<dbReference type="CDD" id="cd16357">
    <property type="entry name" value="GLOD4_C"/>
    <property type="match status" value="1"/>
</dbReference>
<dbReference type="PANTHER" id="PTHR22981">
    <property type="entry name" value="3-HYDROXYISOBUTYRATE DEHYDROGENASE-RELATED"/>
    <property type="match status" value="1"/>
</dbReference>
<dbReference type="InterPro" id="IPR002204">
    <property type="entry name" value="3-OH-isobutyrate_DH-rel_CS"/>
</dbReference>
<evidence type="ECO:0000256" key="9">
    <source>
        <dbReference type="ARBA" id="ARBA00049197"/>
    </source>
</evidence>
<comment type="similarity">
    <text evidence="3">Belongs to the HIBADH-related family. 3-hydroxyisobutyrate dehydrogenase subfamily.</text>
</comment>
<gene>
    <name evidence="12" type="primary">WBGene00109461</name>
</gene>
<dbReference type="FunFam" id="3.40.50.720:FF:000119">
    <property type="entry name" value="3-hydroxyisobutyrate dehydrogenase"/>
    <property type="match status" value="1"/>
</dbReference>
<dbReference type="Gene3D" id="1.10.1040.10">
    <property type="entry name" value="N-(1-d-carboxylethyl)-l-norvaline Dehydrogenase, domain 2"/>
    <property type="match status" value="1"/>
</dbReference>
<sequence>MVRRQSSPKPSAPVRSRVASPPPRPAVATPVARSVPAPPPAAAAPAAAPMGAAPSQGPGLMAQMAATAGGVAIGSAVGHAVGGMFSGGSSSHEAAPAAAAPQQTSQQIRIDINLLAYCCMSTVGFIGLGNMGAHMARNLIRAGHALVVYDANPKTVQQFKSEGATAASSPAEVGAAAKEVITMLPSSPHVREVYGGKKGLLETLKSGSLCLDSSTIDQSASIEVAKAVAEKKSIYLDAPVSGGVTGAQNATLTFMVGGAGGNPELLTRAKVLLDKMGKNVVCCGSIGSGQAAKICNNMLLAIEMIGTAETMNLGIKMGLDPKKLASIINTSSGRCWSSDTYNPCPGVIEGIPPSKGYAGGFGSALMAKDLSLAQNAATTLGAPTPLGSLSHQIYRLLAQHPDFQSKDFGVVFKFLSEGKQMASLVGRPLHYVIKIGDRKKSYEFYVGTLGMKILRHEEFGEGCEAECNGPYNGKWSKTMVGYGEEDNHFVVEMTYNYEIGAYTKGDDLHGLYVDNKEVFDQLASNGASCWDEDNRLRLRDPDGHSIFVGGETPIGKPSISRVALNVNDIEKSIAFWSGLLNMKVESKEERRAVLSYQKKGRPWVLQLNSMGKTVNRATAYGRTAFACTTDKLAPLEAAVKSGGGTILKPLVSLGTPGKATVHVVILADPDGHEICFVGEEAFKELSKIDPKSDGEIQKAIKDDWSGEWFKNGKKTMVFSTDRYSIPWMIHVSKKHSPRRFKQLHL</sequence>
<dbReference type="GO" id="GO:0005739">
    <property type="term" value="C:mitochondrion"/>
    <property type="evidence" value="ECO:0000318"/>
    <property type="project" value="GO_Central"/>
</dbReference>
<evidence type="ECO:0000256" key="8">
    <source>
        <dbReference type="ARBA" id="ARBA00023128"/>
    </source>
</evidence>